<sequence length="317" mass="34236">MMIGTPWLADVGFHAGELAVQRRAGVTQDAARLSGMLGPVALTAGMAGFLRDRTFLVISGRDPSGRLWTSPLVGRPGFLEVLSDTSVAVHAALPAGDPLRGLKASQKIGMVTVEFATRRRVRINGILTVSDGDLLVVEVEQAYGNCPQYIQPRVLVPREIDGAGGDYVRQGSTLSTDDRELIRAADTFFLGTANPERGSDASHRGGPSGFVRIDERGLWWPDFTGNNLFNSFGNIAVNPEASLLFIEFATGRSLQLSGTVQIEWGEPGRPGDDGRTGRIAHFALQRLVAGRILPAREITHTPSPRNPALTDRQGRFR</sequence>
<evidence type="ECO:0000313" key="4">
    <source>
        <dbReference type="Proteomes" id="UP001165341"/>
    </source>
</evidence>
<name>A0AA41QV55_9MICO</name>
<gene>
    <name evidence="3" type="ORF">MQH31_08395</name>
</gene>
<proteinExistence type="predicted"/>
<evidence type="ECO:0000256" key="1">
    <source>
        <dbReference type="SAM" id="MobiDB-lite"/>
    </source>
</evidence>
<organism evidence="3 4">
    <name type="scientific">Cryobacterium zhongshanensis</name>
    <dbReference type="NCBI Taxonomy" id="2928153"/>
    <lineage>
        <taxon>Bacteria</taxon>
        <taxon>Bacillati</taxon>
        <taxon>Actinomycetota</taxon>
        <taxon>Actinomycetes</taxon>
        <taxon>Micrococcales</taxon>
        <taxon>Microbacteriaceae</taxon>
        <taxon>Cryobacterium</taxon>
    </lineage>
</organism>
<accession>A0AA41QV55</accession>
<keyword evidence="4" id="KW-1185">Reference proteome</keyword>
<feature type="domain" description="Pyridoxamine 5'-phosphate oxidase N-terminal" evidence="2">
    <location>
        <begin position="179"/>
        <end position="263"/>
    </location>
</feature>
<dbReference type="RefSeq" id="WP_243011600.1">
    <property type="nucleotide sequence ID" value="NZ_JALGAR010000001.1"/>
</dbReference>
<dbReference type="InterPro" id="IPR011576">
    <property type="entry name" value="Pyridox_Oxase_N"/>
</dbReference>
<evidence type="ECO:0000259" key="2">
    <source>
        <dbReference type="Pfam" id="PF01243"/>
    </source>
</evidence>
<comment type="caution">
    <text evidence="3">The sequence shown here is derived from an EMBL/GenBank/DDBJ whole genome shotgun (WGS) entry which is preliminary data.</text>
</comment>
<dbReference type="EMBL" id="JALGAR010000001">
    <property type="protein sequence ID" value="MCI4657825.1"/>
    <property type="molecule type" value="Genomic_DNA"/>
</dbReference>
<protein>
    <submittedName>
        <fullName evidence="3">Pyridoxamine 5'-phosphate oxidase family protein</fullName>
    </submittedName>
</protein>
<dbReference type="Gene3D" id="2.30.110.10">
    <property type="entry name" value="Electron Transport, Fmn-binding Protein, Chain A"/>
    <property type="match status" value="2"/>
</dbReference>
<dbReference type="PANTHER" id="PTHR42815:SF2">
    <property type="entry name" value="FAD-BINDING, PUTATIVE (AFU_ORTHOLOGUE AFUA_6G07600)-RELATED"/>
    <property type="match status" value="1"/>
</dbReference>
<reference evidence="3" key="1">
    <citation type="submission" date="2022-03" db="EMBL/GenBank/DDBJ databases">
        <title>Cryobacterium sp. nov. strain ZS14-85, isolated from Antarctic soil.</title>
        <authorList>
            <person name="Li J."/>
            <person name="Niu G."/>
        </authorList>
    </citation>
    <scope>NUCLEOTIDE SEQUENCE</scope>
    <source>
        <strain evidence="3">ZS14-85</strain>
    </source>
</reference>
<dbReference type="Pfam" id="PF01243">
    <property type="entry name" value="PNPOx_N"/>
    <property type="match status" value="1"/>
</dbReference>
<dbReference type="AlphaFoldDB" id="A0AA41QV55"/>
<dbReference type="Proteomes" id="UP001165341">
    <property type="component" value="Unassembled WGS sequence"/>
</dbReference>
<dbReference type="PANTHER" id="PTHR42815">
    <property type="entry name" value="FAD-BINDING, PUTATIVE (AFU_ORTHOLOGUE AFUA_6G07600)-RELATED"/>
    <property type="match status" value="1"/>
</dbReference>
<feature type="region of interest" description="Disordered" evidence="1">
    <location>
        <begin position="295"/>
        <end position="317"/>
    </location>
</feature>
<evidence type="ECO:0000313" key="3">
    <source>
        <dbReference type="EMBL" id="MCI4657825.1"/>
    </source>
</evidence>
<dbReference type="InterPro" id="IPR012349">
    <property type="entry name" value="Split_barrel_FMN-bd"/>
</dbReference>
<dbReference type="SUPFAM" id="SSF50475">
    <property type="entry name" value="FMN-binding split barrel"/>
    <property type="match status" value="1"/>
</dbReference>